<evidence type="ECO:0008006" key="5">
    <source>
        <dbReference type="Google" id="ProtNLM"/>
    </source>
</evidence>
<reference evidence="3 4" key="1">
    <citation type="submission" date="2018-05" db="EMBL/GenBank/DDBJ databases">
        <title>Reference genomes for bee gut microbiota database.</title>
        <authorList>
            <person name="Ellegaard K.M."/>
        </authorList>
    </citation>
    <scope>NUCLEOTIDE SEQUENCE [LARGE SCALE GENOMIC DNA]</scope>
    <source>
        <strain evidence="3 4">ESL0172</strain>
    </source>
</reference>
<dbReference type="EMBL" id="QGLO01000005">
    <property type="protein sequence ID" value="PXY90619.1"/>
    <property type="molecule type" value="Genomic_DNA"/>
</dbReference>
<feature type="compositionally biased region" description="Polar residues" evidence="1">
    <location>
        <begin position="116"/>
        <end position="126"/>
    </location>
</feature>
<keyword evidence="4" id="KW-1185">Reference proteome</keyword>
<dbReference type="AlphaFoldDB" id="A0A2V4DRE5"/>
<dbReference type="RefSeq" id="WP_110448083.1">
    <property type="nucleotide sequence ID" value="NZ_CP132381.1"/>
</dbReference>
<name>A0A2V4DRE5_9GAMM</name>
<evidence type="ECO:0000313" key="4">
    <source>
        <dbReference type="Proteomes" id="UP000247673"/>
    </source>
</evidence>
<dbReference type="InterPro" id="IPR010595">
    <property type="entry name" value="DUF1161"/>
</dbReference>
<keyword evidence="2" id="KW-0732">Signal</keyword>
<feature type="chain" id="PRO_5015868682" description="DUF1161 domain-containing protein" evidence="2">
    <location>
        <begin position="19"/>
        <end position="126"/>
    </location>
</feature>
<sequence length="126" mass="13676">MKKLVMVLLLGLPMVAAASNCEEISASIAEKIKNNGVDENSFQLNLVPSEQAEQGVAGKIVGSCDRGQQKIVYIRSQDNSVTTEAKQQEPSNSNQQAEKAELEKSSQQEIVAPSLEDNQQIDSKTE</sequence>
<dbReference type="Pfam" id="PF06649">
    <property type="entry name" value="DUF1161"/>
    <property type="match status" value="1"/>
</dbReference>
<evidence type="ECO:0000256" key="1">
    <source>
        <dbReference type="SAM" id="MobiDB-lite"/>
    </source>
</evidence>
<accession>A0A2V4DRE5</accession>
<protein>
    <recommendedName>
        <fullName evidence="5">DUF1161 domain-containing protein</fullName>
    </recommendedName>
</protein>
<comment type="caution">
    <text evidence="3">The sequence shown here is derived from an EMBL/GenBank/DDBJ whole genome shotgun (WGS) entry which is preliminary data.</text>
</comment>
<dbReference type="OrthoDB" id="9152878at2"/>
<evidence type="ECO:0000256" key="2">
    <source>
        <dbReference type="SAM" id="SignalP"/>
    </source>
</evidence>
<dbReference type="Proteomes" id="UP000247673">
    <property type="component" value="Unassembled WGS sequence"/>
</dbReference>
<proteinExistence type="predicted"/>
<feature type="region of interest" description="Disordered" evidence="1">
    <location>
        <begin position="78"/>
        <end position="126"/>
    </location>
</feature>
<feature type="signal peptide" evidence="2">
    <location>
        <begin position="1"/>
        <end position="18"/>
    </location>
</feature>
<feature type="compositionally biased region" description="Polar residues" evidence="1">
    <location>
        <begin position="78"/>
        <end position="97"/>
    </location>
</feature>
<gene>
    <name evidence="3" type="ORF">DKK78_07560</name>
</gene>
<evidence type="ECO:0000313" key="3">
    <source>
        <dbReference type="EMBL" id="PXY90619.1"/>
    </source>
</evidence>
<organism evidence="3 4">
    <name type="scientific">Gilliamella apis</name>
    <dbReference type="NCBI Taxonomy" id="1970738"/>
    <lineage>
        <taxon>Bacteria</taxon>
        <taxon>Pseudomonadati</taxon>
        <taxon>Pseudomonadota</taxon>
        <taxon>Gammaproteobacteria</taxon>
        <taxon>Orbales</taxon>
        <taxon>Orbaceae</taxon>
        <taxon>Gilliamella</taxon>
    </lineage>
</organism>